<comment type="caution">
    <text evidence="1">The sequence shown here is derived from an EMBL/GenBank/DDBJ whole genome shotgun (WGS) entry which is preliminary data.</text>
</comment>
<gene>
    <name evidence="1" type="ORF">DV520_06095</name>
</gene>
<dbReference type="Proteomes" id="UP000260649">
    <property type="component" value="Unassembled WGS sequence"/>
</dbReference>
<dbReference type="GeneID" id="97995306"/>
<evidence type="ECO:0000313" key="2">
    <source>
        <dbReference type="Proteomes" id="UP000260649"/>
    </source>
</evidence>
<evidence type="ECO:0000313" key="1">
    <source>
        <dbReference type="EMBL" id="RFT06767.1"/>
    </source>
</evidence>
<dbReference type="RefSeq" id="WP_117142137.1">
    <property type="nucleotide sequence ID" value="NZ_CAKXKJ010000002.1"/>
</dbReference>
<sequence>MDKDIRCESYLWVQGIQTSTEDLTPTQREALAIWLKKEYLNELCRGKYAFTPREQEENMK</sequence>
<protein>
    <submittedName>
        <fullName evidence="1">Uncharacterized protein</fullName>
    </submittedName>
</protein>
<dbReference type="EMBL" id="QQRQ01000007">
    <property type="protein sequence ID" value="RFT06767.1"/>
    <property type="molecule type" value="Genomic_DNA"/>
</dbReference>
<dbReference type="AlphaFoldDB" id="A0A3E2B452"/>
<accession>A0A3E2B452</accession>
<name>A0A3E2B452_9FIRM</name>
<proteinExistence type="predicted"/>
<organism evidence="1 2">
    <name type="scientific">Evtepia gabavorous</name>
    <dbReference type="NCBI Taxonomy" id="2211183"/>
    <lineage>
        <taxon>Bacteria</taxon>
        <taxon>Bacillati</taxon>
        <taxon>Bacillota</taxon>
        <taxon>Clostridia</taxon>
        <taxon>Eubacteriales</taxon>
        <taxon>Evtepia</taxon>
    </lineage>
</organism>
<reference evidence="1 2" key="1">
    <citation type="submission" date="2018-07" db="EMBL/GenBank/DDBJ databases">
        <title>GABA Modulating Bacteria of the Human Gut Microbiota.</title>
        <authorList>
            <person name="Strandwitz P."/>
            <person name="Kim K.H."/>
            <person name="Terekhova D."/>
            <person name="Liu J.K."/>
            <person name="Sharma A."/>
            <person name="Levering J."/>
            <person name="Mcdonald D."/>
            <person name="Dietrich D."/>
            <person name="Ramadhar T.R."/>
            <person name="Lekbua A."/>
            <person name="Mroue N."/>
            <person name="Liston C."/>
            <person name="Stewart E.J."/>
            <person name="Dubin M.J."/>
            <person name="Zengler K."/>
            <person name="Knight R."/>
            <person name="Gilbert J.A."/>
            <person name="Clardy J."/>
            <person name="Lewis K."/>
        </authorList>
    </citation>
    <scope>NUCLEOTIDE SEQUENCE [LARGE SCALE GENOMIC DNA]</scope>
    <source>
        <strain evidence="1 2">KLE1738</strain>
    </source>
</reference>
<keyword evidence="2" id="KW-1185">Reference proteome</keyword>